<dbReference type="RefSeq" id="WP_407664878.1">
    <property type="nucleotide sequence ID" value="NZ_JAEVHL010000411.1"/>
</dbReference>
<reference evidence="2 3" key="1">
    <citation type="submission" date="2021-01" db="EMBL/GenBank/DDBJ databases">
        <title>Draft genome sequence of Micromonospora sp. strain STR1s_6.</title>
        <authorList>
            <person name="Karlyshev A."/>
            <person name="Jawad R."/>
        </authorList>
    </citation>
    <scope>NUCLEOTIDE SEQUENCE [LARGE SCALE GENOMIC DNA]</scope>
    <source>
        <strain evidence="2 3">STR1S-6</strain>
    </source>
</reference>
<accession>A0ABS1YRR3</accession>
<feature type="non-terminal residue" evidence="2">
    <location>
        <position position="1"/>
    </location>
</feature>
<feature type="transmembrane region" description="Helical" evidence="1">
    <location>
        <begin position="35"/>
        <end position="50"/>
    </location>
</feature>
<evidence type="ECO:0000313" key="3">
    <source>
        <dbReference type="Proteomes" id="UP000622245"/>
    </source>
</evidence>
<dbReference type="InterPro" id="IPR058062">
    <property type="entry name" value="SCO7613_C"/>
</dbReference>
<keyword evidence="1" id="KW-0812">Transmembrane</keyword>
<evidence type="ECO:0000256" key="1">
    <source>
        <dbReference type="SAM" id="Phobius"/>
    </source>
</evidence>
<feature type="transmembrane region" description="Helical" evidence="1">
    <location>
        <begin position="57"/>
        <end position="76"/>
    </location>
</feature>
<comment type="caution">
    <text evidence="2">The sequence shown here is derived from an EMBL/GenBank/DDBJ whole genome shotgun (WGS) entry which is preliminary data.</text>
</comment>
<organism evidence="2 3">
    <name type="scientific">Micromonospora tarensis</name>
    <dbReference type="NCBI Taxonomy" id="2806100"/>
    <lineage>
        <taxon>Bacteria</taxon>
        <taxon>Bacillati</taxon>
        <taxon>Actinomycetota</taxon>
        <taxon>Actinomycetes</taxon>
        <taxon>Micromonosporales</taxon>
        <taxon>Micromonosporaceae</taxon>
        <taxon>Micromonospora</taxon>
    </lineage>
</organism>
<dbReference type="NCBIfam" id="NF047321">
    <property type="entry name" value="SCO7613_CTERM"/>
    <property type="match status" value="1"/>
</dbReference>
<gene>
    <name evidence="2" type="ORF">JM949_34805</name>
</gene>
<dbReference type="Proteomes" id="UP000622245">
    <property type="component" value="Unassembled WGS sequence"/>
</dbReference>
<feature type="transmembrane region" description="Helical" evidence="1">
    <location>
        <begin position="82"/>
        <end position="99"/>
    </location>
</feature>
<evidence type="ECO:0000313" key="2">
    <source>
        <dbReference type="EMBL" id="MBM0279972.1"/>
    </source>
</evidence>
<keyword evidence="1" id="KW-1133">Transmembrane helix</keyword>
<proteinExistence type="predicted"/>
<sequence>GLTSWPALGPGLVAALLPSLVSVLAGPDPQPWRRLLLGAVALGAVLAGATRRWQAPVLLGGGVLALLAVHEVARGWDLLPRWIYLGVGGLALVGLAATYERRRRDLARLRAAVGRLG</sequence>
<dbReference type="EMBL" id="JAEVHL010000411">
    <property type="protein sequence ID" value="MBM0279972.1"/>
    <property type="molecule type" value="Genomic_DNA"/>
</dbReference>
<keyword evidence="1" id="KW-0472">Membrane</keyword>
<keyword evidence="3" id="KW-1185">Reference proteome</keyword>
<evidence type="ECO:0008006" key="4">
    <source>
        <dbReference type="Google" id="ProtNLM"/>
    </source>
</evidence>
<protein>
    <recommendedName>
        <fullName evidence="4">MYXO-CTERM domain-containing protein</fullName>
    </recommendedName>
</protein>
<name>A0ABS1YRR3_9ACTN</name>